<name>A0A096AZ37_9BACT</name>
<dbReference type="AlphaFoldDB" id="A0A096AZ37"/>
<evidence type="ECO:0000313" key="1">
    <source>
        <dbReference type="EMBL" id="KGF35817.1"/>
    </source>
</evidence>
<evidence type="ECO:0000313" key="2">
    <source>
        <dbReference type="Proteomes" id="UP000029556"/>
    </source>
</evidence>
<protein>
    <submittedName>
        <fullName evidence="1">Uncharacterized protein</fullName>
    </submittedName>
</protein>
<accession>A0A096AZ37</accession>
<gene>
    <name evidence="1" type="ORF">HMPREF2137_03760</name>
</gene>
<comment type="caution">
    <text evidence="1">The sequence shown here is derived from an EMBL/GenBank/DDBJ whole genome shotgun (WGS) entry which is preliminary data.</text>
</comment>
<dbReference type="RefSeq" id="WP_036872175.1">
    <property type="nucleotide sequence ID" value="NZ_JRNN01000035.1"/>
</dbReference>
<dbReference type="OrthoDB" id="1077575at2"/>
<dbReference type="Proteomes" id="UP000029556">
    <property type="component" value="Unassembled WGS sequence"/>
</dbReference>
<dbReference type="EMBL" id="JRNN01000035">
    <property type="protein sequence ID" value="KGF35817.1"/>
    <property type="molecule type" value="Genomic_DNA"/>
</dbReference>
<reference evidence="1 2" key="1">
    <citation type="submission" date="2014-07" db="EMBL/GenBank/DDBJ databases">
        <authorList>
            <person name="McCorrison J."/>
            <person name="Sanka R."/>
            <person name="Torralba M."/>
            <person name="Gillis M."/>
            <person name="Haft D.H."/>
            <person name="Methe B."/>
            <person name="Sutton G."/>
            <person name="Nelson K.E."/>
        </authorList>
    </citation>
    <scope>NUCLEOTIDE SEQUENCE [LARGE SCALE GENOMIC DNA]</scope>
    <source>
        <strain evidence="1 2">DNF00853</strain>
    </source>
</reference>
<sequence length="127" mass="14518">MKLFHLLQAYEFDEIMPVINDMFPGTNKFRPQLKMAYDMLLTMKPVNNSKSIRYKVMPGDKPDHSYVGAEDSCFNATWEVCLGKDISRGQGVDLNDAELLANALVNLCLQAKYPKEFEQAHQKLMRG</sequence>
<proteinExistence type="predicted"/>
<organism evidence="1 2">
    <name type="scientific">Hoylesella buccalis DNF00853</name>
    <dbReference type="NCBI Taxonomy" id="1401074"/>
    <lineage>
        <taxon>Bacteria</taxon>
        <taxon>Pseudomonadati</taxon>
        <taxon>Bacteroidota</taxon>
        <taxon>Bacteroidia</taxon>
        <taxon>Bacteroidales</taxon>
        <taxon>Prevotellaceae</taxon>
        <taxon>Hoylesella</taxon>
    </lineage>
</organism>